<evidence type="ECO:0000259" key="1">
    <source>
        <dbReference type="Pfam" id="PF09371"/>
    </source>
</evidence>
<dbReference type="InterPro" id="IPR023319">
    <property type="entry name" value="Tex-like_HTH_dom_sf"/>
</dbReference>
<dbReference type="EMBL" id="LS991951">
    <property type="protein sequence ID" value="SYV97541.1"/>
    <property type="molecule type" value="Genomic_DNA"/>
</dbReference>
<dbReference type="GO" id="GO:0006412">
    <property type="term" value="P:translation"/>
    <property type="evidence" value="ECO:0007669"/>
    <property type="project" value="TreeGrafter"/>
</dbReference>
<evidence type="ECO:0000313" key="3">
    <source>
        <dbReference type="Proteomes" id="UP000257559"/>
    </source>
</evidence>
<organism evidence="2 3">
    <name type="scientific">Mycoplasmopsis edwardii</name>
    <dbReference type="NCBI Taxonomy" id="53558"/>
    <lineage>
        <taxon>Bacteria</taxon>
        <taxon>Bacillati</taxon>
        <taxon>Mycoplasmatota</taxon>
        <taxon>Mycoplasmoidales</taxon>
        <taxon>Metamycoplasmataceae</taxon>
        <taxon>Mycoplasmopsis</taxon>
    </lineage>
</organism>
<dbReference type="FunFam" id="1.10.10.650:FF:000001">
    <property type="entry name" value="S1 RNA-binding domain 1"/>
    <property type="match status" value="1"/>
</dbReference>
<proteinExistence type="predicted"/>
<dbReference type="KEGG" id="medw:NCTC10132_00907"/>
<dbReference type="GO" id="GO:0003729">
    <property type="term" value="F:mRNA binding"/>
    <property type="evidence" value="ECO:0007669"/>
    <property type="project" value="TreeGrafter"/>
</dbReference>
<reference evidence="3" key="1">
    <citation type="submission" date="2018-06" db="EMBL/GenBank/DDBJ databases">
        <authorList>
            <consortium name="Pathogen Informatics"/>
        </authorList>
    </citation>
    <scope>NUCLEOTIDE SEQUENCE [LARGE SCALE GENOMIC DNA]</scope>
    <source>
        <strain evidence="3">NCTC10132</strain>
    </source>
</reference>
<keyword evidence="3" id="KW-1185">Reference proteome</keyword>
<dbReference type="AlphaFoldDB" id="A0A3B0QCP7"/>
<dbReference type="PANTHER" id="PTHR10724:SF10">
    <property type="entry name" value="S1 RNA-BINDING DOMAIN-CONTAINING PROTEIN 1"/>
    <property type="match status" value="1"/>
</dbReference>
<sequence>MENLNIEKHAILTTSKELNISTKQVSIVLEMLSAGDTVPFISRYRQSATGGLNEEQIYQIDKLFKYYEALNKRKEAIIEILKEKSLLTDELLNKINSSKTKSELESIYEPFKVGKITKASEAIKLGLEPLAKRIFENKDPKFNIKEEAKKYLSDKVISIEFAITQANYIIAQW</sequence>
<feature type="domain" description="Tex-like protein N-terminal" evidence="1">
    <location>
        <begin position="12"/>
        <end position="81"/>
    </location>
</feature>
<dbReference type="SUPFAM" id="SSF158832">
    <property type="entry name" value="Tex N-terminal region-like"/>
    <property type="match status" value="1"/>
</dbReference>
<dbReference type="Gene3D" id="1.10.10.650">
    <property type="entry name" value="RuvA domain 2-like"/>
    <property type="match status" value="1"/>
</dbReference>
<dbReference type="InterPro" id="IPR023323">
    <property type="entry name" value="Tex-like_dom_sf"/>
</dbReference>
<protein>
    <submittedName>
        <fullName evidence="2">RNA (S1 domain)-binding protein</fullName>
    </submittedName>
</protein>
<dbReference type="InterPro" id="IPR050437">
    <property type="entry name" value="Ribos_protein_bS1-like"/>
</dbReference>
<feature type="non-terminal residue" evidence="2">
    <location>
        <position position="173"/>
    </location>
</feature>
<accession>A0A3B0QCP7</accession>
<name>A0A3B0QCP7_9BACT</name>
<gene>
    <name evidence="2" type="primary">yhgF_2</name>
    <name evidence="2" type="ORF">NCTC10132_00907</name>
</gene>
<dbReference type="Pfam" id="PF09371">
    <property type="entry name" value="Tex_N"/>
    <property type="match status" value="1"/>
</dbReference>
<dbReference type="PANTHER" id="PTHR10724">
    <property type="entry name" value="30S RIBOSOMAL PROTEIN S1"/>
    <property type="match status" value="1"/>
</dbReference>
<dbReference type="Proteomes" id="UP000257559">
    <property type="component" value="Chromosome"/>
</dbReference>
<dbReference type="Gene3D" id="1.10.3500.10">
    <property type="entry name" value="Tex N-terminal region-like"/>
    <property type="match status" value="1"/>
</dbReference>
<evidence type="ECO:0000313" key="2">
    <source>
        <dbReference type="EMBL" id="SYV97541.1"/>
    </source>
</evidence>
<dbReference type="GO" id="GO:0003735">
    <property type="term" value="F:structural constituent of ribosome"/>
    <property type="evidence" value="ECO:0007669"/>
    <property type="project" value="TreeGrafter"/>
</dbReference>
<dbReference type="InterPro" id="IPR018974">
    <property type="entry name" value="Tex-like_N"/>
</dbReference>